<keyword evidence="2" id="KW-0689">Ribosomal protein</keyword>
<dbReference type="PRINTS" id="PR00395">
    <property type="entry name" value="RIBOSOMALS2"/>
</dbReference>
<dbReference type="AlphaFoldDB" id="A0AA40ASJ9"/>
<dbReference type="CDD" id="cd01425">
    <property type="entry name" value="RPS2"/>
    <property type="match status" value="1"/>
</dbReference>
<dbReference type="PANTHER" id="PTHR12534:SF0">
    <property type="entry name" value="SMALL RIBOSOMAL SUBUNIT PROTEIN US2M"/>
    <property type="match status" value="1"/>
</dbReference>
<sequence>MIIRNFGLRHGRQALSAPPSAPSSCLRLLSTQKTTTTTTTTAVAGNQEAMEQLAALSATHAAREARLAAKRQQHEIAEMPSKFKKFIAYQKQTEKLGSEVERRYLPDEIIRNPPHDASLEELMAAQCHMGHHTSSWNPANSRYIYGERSDIHIISLEVIAAHLRRAARVVEEVAYHGGLILLVGNRKGQMPIVTRMAELAGACHLFQKWTPGCITNKDVLLAGGQLKIVNERDEELGGFEEHLRDCRPVTPDLVVCLNPLENYTLLRECALATVPTVGIVDTDADPSWVTYQIPGNDDSLRSVALIAGVLGRAGERGQQRRLEDAKQGIVKWQTPRDVRGYIDKANSLAAEEAKAEREKRLAEGAVDESGLKPADLMTEDEFLAEMFGHGAAPSKY</sequence>
<evidence type="ECO:0000313" key="3">
    <source>
        <dbReference type="Proteomes" id="UP001172159"/>
    </source>
</evidence>
<reference evidence="2" key="1">
    <citation type="submission" date="2023-06" db="EMBL/GenBank/DDBJ databases">
        <title>Genome-scale phylogeny and comparative genomics of the fungal order Sordariales.</title>
        <authorList>
            <consortium name="Lawrence Berkeley National Laboratory"/>
            <person name="Hensen N."/>
            <person name="Bonometti L."/>
            <person name="Westerberg I."/>
            <person name="Brannstrom I.O."/>
            <person name="Guillou S."/>
            <person name="Cros-Aarteil S."/>
            <person name="Calhoun S."/>
            <person name="Haridas S."/>
            <person name="Kuo A."/>
            <person name="Mondo S."/>
            <person name="Pangilinan J."/>
            <person name="Riley R."/>
            <person name="Labutti K."/>
            <person name="Andreopoulos B."/>
            <person name="Lipzen A."/>
            <person name="Chen C."/>
            <person name="Yanf M."/>
            <person name="Daum C."/>
            <person name="Ng V."/>
            <person name="Clum A."/>
            <person name="Steindorff A."/>
            <person name="Ohm R."/>
            <person name="Martin F."/>
            <person name="Silar P."/>
            <person name="Natvig D."/>
            <person name="Lalanne C."/>
            <person name="Gautier V."/>
            <person name="Ament-Velasquez S.L."/>
            <person name="Kruys A."/>
            <person name="Hutchinson M.I."/>
            <person name="Powell A.J."/>
            <person name="Barry K."/>
            <person name="Miller A.N."/>
            <person name="Grigoriev I.V."/>
            <person name="Debuchy R."/>
            <person name="Gladieux P."/>
            <person name="Thoren M.H."/>
            <person name="Johannesson H."/>
        </authorList>
    </citation>
    <scope>NUCLEOTIDE SEQUENCE</scope>
    <source>
        <strain evidence="2">CBS 540.89</strain>
    </source>
</reference>
<dbReference type="EMBL" id="JAUKTV010000012">
    <property type="protein sequence ID" value="KAK0721240.1"/>
    <property type="molecule type" value="Genomic_DNA"/>
</dbReference>
<dbReference type="HAMAP" id="MF_00291_B">
    <property type="entry name" value="Ribosomal_uS2_B"/>
    <property type="match status" value="1"/>
</dbReference>
<dbReference type="InterPro" id="IPR023591">
    <property type="entry name" value="Ribosomal_uS2_flav_dom_sf"/>
</dbReference>
<keyword evidence="2" id="KW-0687">Ribonucleoprotein</keyword>
<dbReference type="GO" id="GO:0005763">
    <property type="term" value="C:mitochondrial small ribosomal subunit"/>
    <property type="evidence" value="ECO:0007669"/>
    <property type="project" value="TreeGrafter"/>
</dbReference>
<organism evidence="2 3">
    <name type="scientific">Apiosordaria backusii</name>
    <dbReference type="NCBI Taxonomy" id="314023"/>
    <lineage>
        <taxon>Eukaryota</taxon>
        <taxon>Fungi</taxon>
        <taxon>Dikarya</taxon>
        <taxon>Ascomycota</taxon>
        <taxon>Pezizomycotina</taxon>
        <taxon>Sordariomycetes</taxon>
        <taxon>Sordariomycetidae</taxon>
        <taxon>Sordariales</taxon>
        <taxon>Lasiosphaeriaceae</taxon>
        <taxon>Apiosordaria</taxon>
    </lineage>
</organism>
<dbReference type="Gene3D" id="3.40.50.10490">
    <property type="entry name" value="Glucose-6-phosphate isomerase like protein, domain 1"/>
    <property type="match status" value="1"/>
</dbReference>
<protein>
    <submittedName>
        <fullName evidence="2">Ribosomal protein S2, flavodoxin-like domain-containing protein</fullName>
    </submittedName>
</protein>
<dbReference type="Proteomes" id="UP001172159">
    <property type="component" value="Unassembled WGS sequence"/>
</dbReference>
<dbReference type="GO" id="GO:0006412">
    <property type="term" value="P:translation"/>
    <property type="evidence" value="ECO:0007669"/>
    <property type="project" value="InterPro"/>
</dbReference>
<accession>A0AA40ASJ9</accession>
<dbReference type="InterPro" id="IPR005706">
    <property type="entry name" value="Ribosomal_uS2_bac/mit/plastid"/>
</dbReference>
<proteinExistence type="inferred from homology"/>
<comment type="similarity">
    <text evidence="1">Belongs to the universal ribosomal protein uS2 family.</text>
</comment>
<evidence type="ECO:0000313" key="2">
    <source>
        <dbReference type="EMBL" id="KAK0721240.1"/>
    </source>
</evidence>
<dbReference type="InterPro" id="IPR001865">
    <property type="entry name" value="Ribosomal_uS2"/>
</dbReference>
<dbReference type="Pfam" id="PF00318">
    <property type="entry name" value="Ribosomal_S2"/>
    <property type="match status" value="1"/>
</dbReference>
<dbReference type="SUPFAM" id="SSF52313">
    <property type="entry name" value="Ribosomal protein S2"/>
    <property type="match status" value="1"/>
</dbReference>
<dbReference type="PANTHER" id="PTHR12534">
    <property type="entry name" value="30S RIBOSOMAL PROTEIN S2 PROKARYOTIC AND ORGANELLAR"/>
    <property type="match status" value="1"/>
</dbReference>
<keyword evidence="3" id="KW-1185">Reference proteome</keyword>
<evidence type="ECO:0000256" key="1">
    <source>
        <dbReference type="ARBA" id="ARBA00006242"/>
    </source>
</evidence>
<dbReference type="GO" id="GO:0003735">
    <property type="term" value="F:structural constituent of ribosome"/>
    <property type="evidence" value="ECO:0007669"/>
    <property type="project" value="InterPro"/>
</dbReference>
<comment type="caution">
    <text evidence="2">The sequence shown here is derived from an EMBL/GenBank/DDBJ whole genome shotgun (WGS) entry which is preliminary data.</text>
</comment>
<gene>
    <name evidence="2" type="ORF">B0T21DRAFT_373239</name>
</gene>
<name>A0AA40ASJ9_9PEZI</name>